<sequence>MEETAMFDTAVHSFDARGVAKRFRHAAIFGALEALSDGETMRFVNDHDPLPLLDQIQQRYGRQVGIAYVAREPGNIVIDFSVQVSEAAAGTAAAGTAAGSCGGGNGCGCSGG</sequence>
<keyword evidence="3" id="KW-1185">Reference proteome</keyword>
<feature type="domain" description="DUF2249" evidence="1">
    <location>
        <begin position="14"/>
        <end position="81"/>
    </location>
</feature>
<dbReference type="EMBL" id="CP022187">
    <property type="protein sequence ID" value="AWI77658.1"/>
    <property type="molecule type" value="Genomic_DNA"/>
</dbReference>
<evidence type="ECO:0000313" key="3">
    <source>
        <dbReference type="Proteomes" id="UP000244930"/>
    </source>
</evidence>
<dbReference type="AlphaFoldDB" id="A0A2U8GW08"/>
<dbReference type="InterPro" id="IPR018720">
    <property type="entry name" value="DUF2249"/>
</dbReference>
<accession>A0A2U8GW08</accession>
<reference evidence="2 3" key="1">
    <citation type="submission" date="2017-06" db="EMBL/GenBank/DDBJ databases">
        <title>Azoarcus.</title>
        <authorList>
            <person name="Woo J.-H."/>
            <person name="Kim H.-S."/>
        </authorList>
    </citation>
    <scope>NUCLEOTIDE SEQUENCE [LARGE SCALE GENOMIC DNA]</scope>
    <source>
        <strain evidence="2 3">TSPY31</strain>
    </source>
</reference>
<organism evidence="2 3">
    <name type="scientific">Parazoarcus communis</name>
    <dbReference type="NCBI Taxonomy" id="41977"/>
    <lineage>
        <taxon>Bacteria</taxon>
        <taxon>Pseudomonadati</taxon>
        <taxon>Pseudomonadota</taxon>
        <taxon>Betaproteobacteria</taxon>
        <taxon>Rhodocyclales</taxon>
        <taxon>Zoogloeaceae</taxon>
        <taxon>Parazoarcus</taxon>
    </lineage>
</organism>
<dbReference type="Pfam" id="PF10006">
    <property type="entry name" value="DUF2249"/>
    <property type="match status" value="1"/>
</dbReference>
<proteinExistence type="predicted"/>
<evidence type="ECO:0000259" key="1">
    <source>
        <dbReference type="Pfam" id="PF10006"/>
    </source>
</evidence>
<dbReference type="KEGG" id="acom:CEW83_11320"/>
<name>A0A2U8GW08_9RHOO</name>
<dbReference type="Proteomes" id="UP000244930">
    <property type="component" value="Chromosome"/>
</dbReference>
<protein>
    <recommendedName>
        <fullName evidence="1">DUF2249 domain-containing protein</fullName>
    </recommendedName>
</protein>
<evidence type="ECO:0000313" key="2">
    <source>
        <dbReference type="EMBL" id="AWI77658.1"/>
    </source>
</evidence>
<gene>
    <name evidence="2" type="ORF">CEW83_11320</name>
</gene>